<evidence type="ECO:0000313" key="2">
    <source>
        <dbReference type="Proteomes" id="UP000189701"/>
    </source>
</evidence>
<organism evidence="2 3">
    <name type="scientific">Nicotiana sylvestris</name>
    <name type="common">Wood tobacco</name>
    <name type="synonym">South American tobacco</name>
    <dbReference type="NCBI Taxonomy" id="4096"/>
    <lineage>
        <taxon>Eukaryota</taxon>
        <taxon>Viridiplantae</taxon>
        <taxon>Streptophyta</taxon>
        <taxon>Embryophyta</taxon>
        <taxon>Tracheophyta</taxon>
        <taxon>Spermatophyta</taxon>
        <taxon>Magnoliopsida</taxon>
        <taxon>eudicotyledons</taxon>
        <taxon>Gunneridae</taxon>
        <taxon>Pentapetalae</taxon>
        <taxon>asterids</taxon>
        <taxon>lamiids</taxon>
        <taxon>Solanales</taxon>
        <taxon>Solanaceae</taxon>
        <taxon>Nicotianoideae</taxon>
        <taxon>Nicotianeae</taxon>
        <taxon>Nicotiana</taxon>
    </lineage>
</organism>
<evidence type="ECO:0000256" key="1">
    <source>
        <dbReference type="SAM" id="MobiDB-lite"/>
    </source>
</evidence>
<dbReference type="eggNOG" id="KOG0017">
    <property type="taxonomic scope" value="Eukaryota"/>
</dbReference>
<dbReference type="PANTHER" id="PTHR33067">
    <property type="entry name" value="RNA-DIRECTED DNA POLYMERASE-RELATED"/>
    <property type="match status" value="1"/>
</dbReference>
<name>A0A1U7XVU2_NICSY</name>
<reference evidence="2" key="1">
    <citation type="journal article" date="2013" name="Genome Biol.">
        <title>Reference genomes and transcriptomes of Nicotiana sylvestris and Nicotiana tomentosiformis.</title>
        <authorList>
            <person name="Sierro N."/>
            <person name="Battey J.N."/>
            <person name="Ouadi S."/>
            <person name="Bovet L."/>
            <person name="Goepfert S."/>
            <person name="Bakaher N."/>
            <person name="Peitsch M.C."/>
            <person name="Ivanov N.V."/>
        </authorList>
    </citation>
    <scope>NUCLEOTIDE SEQUENCE [LARGE SCALE GENOMIC DNA]</scope>
</reference>
<gene>
    <name evidence="3" type="primary">LOC104240586</name>
</gene>
<evidence type="ECO:0000313" key="3">
    <source>
        <dbReference type="RefSeq" id="XP_009793751.1"/>
    </source>
</evidence>
<feature type="region of interest" description="Disordered" evidence="1">
    <location>
        <begin position="1"/>
        <end position="29"/>
    </location>
</feature>
<proteinExistence type="predicted"/>
<dbReference type="AlphaFoldDB" id="A0A1U7XVU2"/>
<dbReference type="Proteomes" id="UP000189701">
    <property type="component" value="Unplaced"/>
</dbReference>
<dbReference type="RefSeq" id="XP_009793751.1">
    <property type="nucleotide sequence ID" value="XM_009795449.1"/>
</dbReference>
<dbReference type="PANTHER" id="PTHR33067:SF9">
    <property type="entry name" value="RNA-DIRECTED DNA POLYMERASE"/>
    <property type="match status" value="1"/>
</dbReference>
<keyword evidence="2" id="KW-1185">Reference proteome</keyword>
<reference evidence="3" key="2">
    <citation type="submission" date="2025-08" db="UniProtKB">
        <authorList>
            <consortium name="RefSeq"/>
        </authorList>
    </citation>
    <scope>IDENTIFICATION</scope>
    <source>
        <tissue evidence="3">Leaf</tissue>
    </source>
</reference>
<protein>
    <submittedName>
        <fullName evidence="3">Uncharacterized protein LOC104240586</fullName>
    </submittedName>
</protein>
<sequence length="293" mass="32524">MNSKGGNNMGHAIAVTTRSEKCGEATTSNQKKIVDEEQLVQEDEMESNKVRANDEVRIDIDDNVEETQEKVNPSREHIVDIPELVLAKADVPMPRPPPPYPQRLAKQNVKALEQMSGYAKFMKDLVTKKRSMNCETIKMTHQVSAIVHSMAPKLEDPGAFTIPCTIGSADFAKALCDLGRPLGIIDDVLVRVDKFILPVDYEVPIILSRPFLATGKSLVDVEAGELTFRMDDGKVVFHVCKSMRQPNSIEVCLFVDLVIDVIIDDASATMNVEDNLEAVLLNLDNDEKKEGYV</sequence>
<accession>A0A1U7XVU2</accession>